<proteinExistence type="predicted"/>
<gene>
    <name evidence="2" type="ORF">GCM10023196_046590</name>
</gene>
<dbReference type="RefSeq" id="WP_345433059.1">
    <property type="nucleotide sequence ID" value="NZ_BAABHK010000006.1"/>
</dbReference>
<evidence type="ECO:0000256" key="1">
    <source>
        <dbReference type="SAM" id="Phobius"/>
    </source>
</evidence>
<evidence type="ECO:0000313" key="2">
    <source>
        <dbReference type="EMBL" id="GAA4628784.1"/>
    </source>
</evidence>
<comment type="caution">
    <text evidence="2">The sequence shown here is derived from an EMBL/GenBank/DDBJ whole genome shotgun (WGS) entry which is preliminary data.</text>
</comment>
<keyword evidence="3" id="KW-1185">Reference proteome</keyword>
<sequence>MLFSPGWRAHVRQGEVLAVFSLGLLLGGTLSATVLWLLSGFAEPLPRTVRIAAIMAIAVAGVAREAGWIRVPLPQNARQIPREVLQRRIRLGSLQFGFELGTGVRTYVSASAPYVVALGLVLAHQGPLATILTGTGFGMGRAVTATARYASRNDEWDDRRITRMPILTNAIGIVVLAALAVLLLR</sequence>
<dbReference type="EMBL" id="BAABHK010000006">
    <property type="protein sequence ID" value="GAA4628784.1"/>
    <property type="molecule type" value="Genomic_DNA"/>
</dbReference>
<reference evidence="3" key="1">
    <citation type="journal article" date="2019" name="Int. J. Syst. Evol. Microbiol.">
        <title>The Global Catalogue of Microorganisms (GCM) 10K type strain sequencing project: providing services to taxonomists for standard genome sequencing and annotation.</title>
        <authorList>
            <consortium name="The Broad Institute Genomics Platform"/>
            <consortium name="The Broad Institute Genome Sequencing Center for Infectious Disease"/>
            <person name="Wu L."/>
            <person name="Ma J."/>
        </authorList>
    </citation>
    <scope>NUCLEOTIDE SEQUENCE [LARGE SCALE GENOMIC DNA]</scope>
    <source>
        <strain evidence="3">JCM 17939</strain>
    </source>
</reference>
<keyword evidence="1" id="KW-1133">Transmembrane helix</keyword>
<keyword evidence="1" id="KW-0812">Transmembrane</keyword>
<feature type="transmembrane region" description="Helical" evidence="1">
    <location>
        <begin position="166"/>
        <end position="184"/>
    </location>
</feature>
<protein>
    <submittedName>
        <fullName evidence="2">Uncharacterized protein</fullName>
    </submittedName>
</protein>
<keyword evidence="1" id="KW-0472">Membrane</keyword>
<accession>A0ABP8UDE5</accession>
<dbReference type="Proteomes" id="UP001501442">
    <property type="component" value="Unassembled WGS sequence"/>
</dbReference>
<organism evidence="2 3">
    <name type="scientific">Actinoallomurus vinaceus</name>
    <dbReference type="NCBI Taxonomy" id="1080074"/>
    <lineage>
        <taxon>Bacteria</taxon>
        <taxon>Bacillati</taxon>
        <taxon>Actinomycetota</taxon>
        <taxon>Actinomycetes</taxon>
        <taxon>Streptosporangiales</taxon>
        <taxon>Thermomonosporaceae</taxon>
        <taxon>Actinoallomurus</taxon>
    </lineage>
</organism>
<feature type="transmembrane region" description="Helical" evidence="1">
    <location>
        <begin position="16"/>
        <end position="39"/>
    </location>
</feature>
<evidence type="ECO:0000313" key="3">
    <source>
        <dbReference type="Proteomes" id="UP001501442"/>
    </source>
</evidence>
<name>A0ABP8UDE5_9ACTN</name>